<dbReference type="PIRSF" id="PIRSF011474">
    <property type="entry name" value="Glucitol_operon_activator"/>
    <property type="match status" value="1"/>
</dbReference>
<comment type="caution">
    <text evidence="1">The sequence shown here is derived from an EMBL/GenBank/DDBJ whole genome shotgun (WGS) entry which is preliminary data.</text>
</comment>
<dbReference type="EMBL" id="QWZQ01000052">
    <property type="protein sequence ID" value="RRK09494.1"/>
    <property type="molecule type" value="Genomic_DNA"/>
</dbReference>
<organism evidence="1 2">
    <name type="scientific">Lactiplantibacillus garii</name>
    <dbReference type="NCBI Taxonomy" id="2306423"/>
    <lineage>
        <taxon>Bacteria</taxon>
        <taxon>Bacillati</taxon>
        <taxon>Bacillota</taxon>
        <taxon>Bacilli</taxon>
        <taxon>Lactobacillales</taxon>
        <taxon>Lactobacillaceae</taxon>
        <taxon>Lactiplantibacillus</taxon>
    </lineage>
</organism>
<sequence>MLIYFGIILVAAFLFQGLLGLKQIKNFSKTFHHLRVQAPVAIGKNPKKLRAGTLILIAVKDDGTIVEAQMMKGVTIFAKFKELKALKNRNLAEVAASYEQLKQFDKLTRVCLLDAYRNYVSYKVNKLAPEDFDGSVKIWSLPMVEKLKSIYYKALGNRRKKQMN</sequence>
<dbReference type="OrthoDB" id="9096700at2"/>
<name>A0A3R8J571_9LACO</name>
<dbReference type="Pfam" id="PF06923">
    <property type="entry name" value="GutM"/>
    <property type="match status" value="1"/>
</dbReference>
<dbReference type="RefSeq" id="WP_125073184.1">
    <property type="nucleotide sequence ID" value="NZ_QWZQ01000052.1"/>
</dbReference>
<proteinExistence type="predicted"/>
<evidence type="ECO:0000313" key="1">
    <source>
        <dbReference type="EMBL" id="RRK09494.1"/>
    </source>
</evidence>
<keyword evidence="2" id="KW-1185">Reference proteome</keyword>
<gene>
    <name evidence="1" type="ORF">D1831_12310</name>
</gene>
<dbReference type="Proteomes" id="UP000283633">
    <property type="component" value="Unassembled WGS sequence"/>
</dbReference>
<accession>A0A3R8J571</accession>
<dbReference type="InterPro" id="IPR009693">
    <property type="entry name" value="Glucitol_operon_activator"/>
</dbReference>
<protein>
    <submittedName>
        <fullName evidence="1">Transcriptional regulator</fullName>
    </submittedName>
</protein>
<dbReference type="AlphaFoldDB" id="A0A3R8J571"/>
<evidence type="ECO:0000313" key="2">
    <source>
        <dbReference type="Proteomes" id="UP000283633"/>
    </source>
</evidence>
<reference evidence="1 2" key="1">
    <citation type="submission" date="2018-08" db="EMBL/GenBank/DDBJ databases">
        <title>Genome Lactobacillus garii FI11369.</title>
        <authorList>
            <person name="Diaz M."/>
            <person name="Narbad A."/>
        </authorList>
    </citation>
    <scope>NUCLEOTIDE SEQUENCE [LARGE SCALE GENOMIC DNA]</scope>
    <source>
        <strain evidence="1 2">FI11369</strain>
    </source>
</reference>